<dbReference type="EMBL" id="BDFE01000020">
    <property type="protein sequence ID" value="GAU09864.1"/>
    <property type="molecule type" value="Genomic_DNA"/>
</dbReference>
<reference evidence="7" key="1">
    <citation type="submission" date="2016-06" db="EMBL/GenBank/DDBJ databases">
        <title>Draft genome sequence of Desulfoplanes formicivorans strain Pf12B.</title>
        <authorList>
            <person name="Watanabe M."/>
            <person name="Kojima H."/>
            <person name="Fukui M."/>
        </authorList>
    </citation>
    <scope>NUCLEOTIDE SEQUENCE [LARGE SCALE GENOMIC DNA]</scope>
    <source>
        <strain evidence="7">Pf12B</strain>
    </source>
</reference>
<gene>
    <name evidence="6" type="ORF">DPF_2600</name>
</gene>
<evidence type="ECO:0000259" key="5">
    <source>
        <dbReference type="PROSITE" id="PS51063"/>
    </source>
</evidence>
<sequence>MQKKSMQETIEALQLDINLNRASTSALVELAQSARRQHFERGEYVFTAGDASTDFYLVASGRVILAKEAPSGKIFTSLVAVRGTPLNAVTCFQSRPRFFSARVVERTVVLAIPSPTFRRWVLSNPEVAEGIMSTMGDLLDAAYTRILDLVDARAETRILNVLGMLSSRMGLSLPLTNNDVAEMVGVSRETAARVISRLQEIGLIFKVRGTLQIIDKPRLDELSSGAFFML</sequence>
<dbReference type="AlphaFoldDB" id="A0A194AML1"/>
<keyword evidence="3" id="KW-0804">Transcription</keyword>
<dbReference type="GO" id="GO:0003700">
    <property type="term" value="F:DNA-binding transcription factor activity"/>
    <property type="evidence" value="ECO:0007669"/>
    <property type="project" value="TreeGrafter"/>
</dbReference>
<dbReference type="SMART" id="SM00100">
    <property type="entry name" value="cNMP"/>
    <property type="match status" value="1"/>
</dbReference>
<keyword evidence="7" id="KW-1185">Reference proteome</keyword>
<evidence type="ECO:0000256" key="1">
    <source>
        <dbReference type="ARBA" id="ARBA00023015"/>
    </source>
</evidence>
<dbReference type="PANTHER" id="PTHR24567">
    <property type="entry name" value="CRP FAMILY TRANSCRIPTIONAL REGULATORY PROTEIN"/>
    <property type="match status" value="1"/>
</dbReference>
<dbReference type="SUPFAM" id="SSF51206">
    <property type="entry name" value="cAMP-binding domain-like"/>
    <property type="match status" value="1"/>
</dbReference>
<name>A0A194AML1_9BACT</name>
<accession>A0A194AML1</accession>
<evidence type="ECO:0000256" key="3">
    <source>
        <dbReference type="ARBA" id="ARBA00023163"/>
    </source>
</evidence>
<evidence type="ECO:0000313" key="6">
    <source>
        <dbReference type="EMBL" id="GAU09864.1"/>
    </source>
</evidence>
<evidence type="ECO:0008006" key="8">
    <source>
        <dbReference type="Google" id="ProtNLM"/>
    </source>
</evidence>
<dbReference type="PROSITE" id="PS51063">
    <property type="entry name" value="HTH_CRP_2"/>
    <property type="match status" value="1"/>
</dbReference>
<dbReference type="InterPro" id="IPR012318">
    <property type="entry name" value="HTH_CRP"/>
</dbReference>
<keyword evidence="1" id="KW-0805">Transcription regulation</keyword>
<dbReference type="RefSeq" id="WP_069860093.1">
    <property type="nucleotide sequence ID" value="NZ_BDFE01000020.1"/>
</dbReference>
<dbReference type="InterPro" id="IPR050397">
    <property type="entry name" value="Env_Response_Regulators"/>
</dbReference>
<evidence type="ECO:0000256" key="2">
    <source>
        <dbReference type="ARBA" id="ARBA00023125"/>
    </source>
</evidence>
<feature type="domain" description="HTH crp-type" evidence="5">
    <location>
        <begin position="152"/>
        <end position="217"/>
    </location>
</feature>
<dbReference type="InterPro" id="IPR014710">
    <property type="entry name" value="RmlC-like_jellyroll"/>
</dbReference>
<dbReference type="PROSITE" id="PS50042">
    <property type="entry name" value="CNMP_BINDING_3"/>
    <property type="match status" value="1"/>
</dbReference>
<proteinExistence type="predicted"/>
<dbReference type="Proteomes" id="UP000095200">
    <property type="component" value="Unassembled WGS sequence"/>
</dbReference>
<dbReference type="STRING" id="1592317.DPF_2600"/>
<feature type="domain" description="Cyclic nucleotide-binding" evidence="4">
    <location>
        <begin position="18"/>
        <end position="127"/>
    </location>
</feature>
<comment type="caution">
    <text evidence="6">The sequence shown here is derived from an EMBL/GenBank/DDBJ whole genome shotgun (WGS) entry which is preliminary data.</text>
</comment>
<dbReference type="PANTHER" id="PTHR24567:SF28">
    <property type="entry name" value="LISTERIOLYSIN REGULATORY PROTEIN"/>
    <property type="match status" value="1"/>
</dbReference>
<dbReference type="SUPFAM" id="SSF46785">
    <property type="entry name" value="Winged helix' DNA-binding domain"/>
    <property type="match status" value="1"/>
</dbReference>
<evidence type="ECO:0000259" key="4">
    <source>
        <dbReference type="PROSITE" id="PS50042"/>
    </source>
</evidence>
<dbReference type="InterPro" id="IPR036390">
    <property type="entry name" value="WH_DNA-bd_sf"/>
</dbReference>
<dbReference type="PRINTS" id="PR00034">
    <property type="entry name" value="HTHCRP"/>
</dbReference>
<dbReference type="InterPro" id="IPR018490">
    <property type="entry name" value="cNMP-bd_dom_sf"/>
</dbReference>
<dbReference type="InterPro" id="IPR000595">
    <property type="entry name" value="cNMP-bd_dom"/>
</dbReference>
<evidence type="ECO:0000313" key="7">
    <source>
        <dbReference type="Proteomes" id="UP000095200"/>
    </source>
</evidence>
<dbReference type="GO" id="GO:0003677">
    <property type="term" value="F:DNA binding"/>
    <property type="evidence" value="ECO:0007669"/>
    <property type="project" value="UniProtKB-KW"/>
</dbReference>
<dbReference type="SMART" id="SM00419">
    <property type="entry name" value="HTH_CRP"/>
    <property type="match status" value="1"/>
</dbReference>
<dbReference type="OrthoDB" id="9810708at2"/>
<dbReference type="GO" id="GO:0005829">
    <property type="term" value="C:cytosol"/>
    <property type="evidence" value="ECO:0007669"/>
    <property type="project" value="TreeGrafter"/>
</dbReference>
<dbReference type="CDD" id="cd00038">
    <property type="entry name" value="CAP_ED"/>
    <property type="match status" value="1"/>
</dbReference>
<keyword evidence="2" id="KW-0238">DNA-binding</keyword>
<protein>
    <recommendedName>
        <fullName evidence="8">Crp/Fnr family transcriptional regulator</fullName>
    </recommendedName>
</protein>
<organism evidence="6 7">
    <name type="scientific">Desulfoplanes formicivorans</name>
    <dbReference type="NCBI Taxonomy" id="1592317"/>
    <lineage>
        <taxon>Bacteria</taxon>
        <taxon>Pseudomonadati</taxon>
        <taxon>Thermodesulfobacteriota</taxon>
        <taxon>Desulfovibrionia</taxon>
        <taxon>Desulfovibrionales</taxon>
        <taxon>Desulfoplanaceae</taxon>
        <taxon>Desulfoplanes</taxon>
    </lineage>
</organism>
<dbReference type="Pfam" id="PF00027">
    <property type="entry name" value="cNMP_binding"/>
    <property type="match status" value="1"/>
</dbReference>
<dbReference type="Gene3D" id="2.60.120.10">
    <property type="entry name" value="Jelly Rolls"/>
    <property type="match status" value="1"/>
</dbReference>
<dbReference type="Pfam" id="PF13545">
    <property type="entry name" value="HTH_Crp_2"/>
    <property type="match status" value="1"/>
</dbReference>